<accession>A0ABQ9IEU7</accession>
<dbReference type="EMBL" id="JARBHB010000001">
    <property type="protein sequence ID" value="KAJ8894745.1"/>
    <property type="molecule type" value="Genomic_DNA"/>
</dbReference>
<name>A0ABQ9IEU7_9NEOP</name>
<comment type="caution">
    <text evidence="1">The sequence shown here is derived from an EMBL/GenBank/DDBJ whole genome shotgun (WGS) entry which is preliminary data.</text>
</comment>
<proteinExistence type="predicted"/>
<evidence type="ECO:0000313" key="1">
    <source>
        <dbReference type="EMBL" id="KAJ8894745.1"/>
    </source>
</evidence>
<dbReference type="Proteomes" id="UP001159363">
    <property type="component" value="Chromosome 1"/>
</dbReference>
<sequence length="996" mass="112638">MKGLIYPTSVESKEDQLARVMAAADLGRPGIGDCVYQNMARDKQRTVCCKRGRGQHVMWWCFVCRGETAGVTLWVFAAAAIMLRFDGMSTTHCKHRAPACYLTFTTMCRAHSVELHSLPLATAPLIPYTLMHDEAWPLPPAKPGVPQDRRAVLGGGGGIDPGLNPRPPLSTHWRVRAPFSAPSYPPQYAPSAPVALQHVERGHTYDQHSGAAPYSPRSTLIGSLDLDITSRPYIYTPHRLTFTAHLLQRKDMGANMSNTNTCARIGYVLLTAAYVEATRALIWNDSINVTFVIHVKWNTRQSSAEYLNKQHFRRFLRITGESRYLRITGETRYLRITGETRYLRITGETRYLRITGESRYLRITGETRYLRITGESRYLRITGETRLLRITGETRYLRITGETRQGDGDGVRRTVAVDSRGGRGRGGVMAVSRRCRVALDGAAECRESRRRQILAAISHRACTRDKTSPTLIFAARVEKPASDFRKNLAVDLVKTEGIPPPPPPITDYCTFVSSGLLNFPKYNTFTWREHGNILQCVLPLIIWLYVVSRVGSFLSFARKTVRLRVISGAQHSLQDRQRRRVKRDMEDTHPPNGGTTMQAGMIDASFWQSSNSFCAPFSILSVIRQNATKLAKRRLQKYAIDFCLQSGSRDHFVKKCQLEHDVCPRATYDSLDIFYLCVPLPASMQVLETPEFCRQKFALTLRQRRNRAPDVVQLMRERDKLEEEEEKTQACGRTTLQAVGMIRVPGLPRCLFGLIGVHVIQAWSVSNPRGATVNTGRCYGREDTSVADTSLYSSRLASNTRGHMSVRVSDGHTYHSHEMYNDFVAVCHYFEYPVPWQSTDDLTSLECAGLPDTARDGFYNCLSQGGVAITPGRWFNVRRCDQAVSSAKALSLRNNKKLNTMSAYTRQKAKSKYRNRIRLETASQKQSSDAHKTPYDRVKRCWERKIYIKASERVNVDCFLRHEYQPLRWRMSEIIVTVVTVSAAETAARSGERAVS</sequence>
<gene>
    <name evidence="1" type="ORF">PR048_000052</name>
</gene>
<evidence type="ECO:0000313" key="2">
    <source>
        <dbReference type="Proteomes" id="UP001159363"/>
    </source>
</evidence>
<keyword evidence="2" id="KW-1185">Reference proteome</keyword>
<reference evidence="1 2" key="1">
    <citation type="submission" date="2023-02" db="EMBL/GenBank/DDBJ databases">
        <title>LHISI_Scaffold_Assembly.</title>
        <authorList>
            <person name="Stuart O.P."/>
            <person name="Cleave R."/>
            <person name="Magrath M.J.L."/>
            <person name="Mikheyev A.S."/>
        </authorList>
    </citation>
    <scope>NUCLEOTIDE SEQUENCE [LARGE SCALE GENOMIC DNA]</scope>
    <source>
        <strain evidence="1">Daus_M_001</strain>
        <tissue evidence="1">Leg muscle</tissue>
    </source>
</reference>
<protein>
    <submittedName>
        <fullName evidence="1">Uncharacterized protein</fullName>
    </submittedName>
</protein>
<organism evidence="1 2">
    <name type="scientific">Dryococelus australis</name>
    <dbReference type="NCBI Taxonomy" id="614101"/>
    <lineage>
        <taxon>Eukaryota</taxon>
        <taxon>Metazoa</taxon>
        <taxon>Ecdysozoa</taxon>
        <taxon>Arthropoda</taxon>
        <taxon>Hexapoda</taxon>
        <taxon>Insecta</taxon>
        <taxon>Pterygota</taxon>
        <taxon>Neoptera</taxon>
        <taxon>Polyneoptera</taxon>
        <taxon>Phasmatodea</taxon>
        <taxon>Verophasmatodea</taxon>
        <taxon>Anareolatae</taxon>
        <taxon>Phasmatidae</taxon>
        <taxon>Eurycanthinae</taxon>
        <taxon>Dryococelus</taxon>
    </lineage>
</organism>